<evidence type="ECO:0000256" key="3">
    <source>
        <dbReference type="ARBA" id="ARBA00022777"/>
    </source>
</evidence>
<sequence length="1207" mass="129261">MHEDTSTVVELFAAMHSGSLDLNAVLDELGKRSTLPEAEYQAGVETLWKLQQQHLIDDDTVTTLVTRLDALRREAPATSAAVIDDDATVVMPRRPPPSPSAEDDATRVQPAMPLPGHGVDATGPTGTTGVTGTVDSDSRAGWQRLATAAGGDYASVGTLLKGRFYLQRELGRGGMGVVYLARDERKVEARDRDPWLAVKVLSDEFRRHPDSLVALQRESRRSQKLAHDNIVRVYDFDKDGTVVFMTMEFIDGCDLKTLIREQAYNGMPLARARPLIEGMARALARAHAAGVVHSDFKPGNVMVTRDGVTKVFDFGIARAGKHAADASGEQTVFDAATLGALTPAYASLEMIRGQEPGAADDIYALGCVCFELLTGKHPFDKLSAEVALREGRTPPPVPGLTKRQYQTLCAAVAFPAEQRLSKVEALLEGLREVPLRERALPLLGYGTAALVLLGLGGWGASRYLHQRHLAQVTARFGADDPQRYVDETQALQALSSLDDDDRRRLLVDRGDLIQDFLLRRLDGLWSPSSNRYDYRGALQVFALRDRLRLYSPLLDTRRQSMEREKNERLNALDTTLNRQIAAGVIFSGPADNAVATLQQIRAIDPTSALLRHPELELRYDAAVDEAMAAGRMDTARDRLAQARTVYPDSLRLQVRDAQLAVAERQAQPTATGAAVPHDAQQARQVLAARLAEPSAEPDWQDQVAAALAVLPAAERRVQADAVAVAVAAVVAPLNEPAQLPRAQTLVDFGLRQAPAAPALLAQRDRLQGAQEQLQALLAKQSADAEVASRIESMRHAAAANDLGKARDALARIRTLQPGNAFLSKEGPQLLAGIYLGNADRAFDQGRYREAAELLGQGSSVLGDRADLRAARARYEVAAAVMATPQLLPTAERQQLGQRLDALYRSDAQAMARLEADLKASGRLPEGSLAARLRQPGSDTMPATAVTPSAPGASAPAGTGKSAANTGTGAKSPAVTSGRSANAPAPSADDEPLPPVPTGPDPCGVAAPGRGKACFDTIGQQRGPMLVVVPGVGGGKPYAMSRGEVAVSDFNLFCQATGKCTAQPAGDAELARAPVRNISLTQAKAYLRWLTIGSGGWRYRLPSDAEWQHAVRAGAEWRQALDSNCVPPTASAGDAARAPVSVRGRESNPWGLINATGNVWEWVSSGGGVQARGGSYASYWSDCTVQARRADNGSAQPDVGLRVLRELQ</sequence>
<dbReference type="CDD" id="cd14014">
    <property type="entry name" value="STKc_PknB_like"/>
    <property type="match status" value="1"/>
</dbReference>
<feature type="compositionally biased region" description="Low complexity" evidence="6">
    <location>
        <begin position="118"/>
        <end position="135"/>
    </location>
</feature>
<accession>A0ABV7RK81</accession>
<keyword evidence="1" id="KW-0808">Transferase</keyword>
<dbReference type="InterPro" id="IPR008271">
    <property type="entry name" value="Ser/Thr_kinase_AS"/>
</dbReference>
<dbReference type="Pfam" id="PF03781">
    <property type="entry name" value="FGE-sulfatase"/>
    <property type="match status" value="1"/>
</dbReference>
<comment type="caution">
    <text evidence="8">The sequence shown here is derived from an EMBL/GenBank/DDBJ whole genome shotgun (WGS) entry which is preliminary data.</text>
</comment>
<evidence type="ECO:0000256" key="2">
    <source>
        <dbReference type="ARBA" id="ARBA00022741"/>
    </source>
</evidence>
<organism evidence="8 9">
    <name type="scientific">Lysobacter cavernae</name>
    <dbReference type="NCBI Taxonomy" id="1685901"/>
    <lineage>
        <taxon>Bacteria</taxon>
        <taxon>Pseudomonadati</taxon>
        <taxon>Pseudomonadota</taxon>
        <taxon>Gammaproteobacteria</taxon>
        <taxon>Lysobacterales</taxon>
        <taxon>Lysobacteraceae</taxon>
        <taxon>Lysobacter</taxon>
    </lineage>
</organism>
<feature type="region of interest" description="Disordered" evidence="6">
    <location>
        <begin position="89"/>
        <end position="136"/>
    </location>
</feature>
<keyword evidence="2 5" id="KW-0547">Nucleotide-binding</keyword>
<dbReference type="InterPro" id="IPR016187">
    <property type="entry name" value="CTDL_fold"/>
</dbReference>
<dbReference type="PROSITE" id="PS50011">
    <property type="entry name" value="PROTEIN_KINASE_DOM"/>
    <property type="match status" value="1"/>
</dbReference>
<evidence type="ECO:0000256" key="6">
    <source>
        <dbReference type="SAM" id="MobiDB-lite"/>
    </source>
</evidence>
<evidence type="ECO:0000256" key="4">
    <source>
        <dbReference type="ARBA" id="ARBA00022840"/>
    </source>
</evidence>
<dbReference type="PANTHER" id="PTHR43289:SF6">
    <property type="entry name" value="SERINE_THREONINE-PROTEIN KINASE NEKL-3"/>
    <property type="match status" value="1"/>
</dbReference>
<name>A0ABV7RK81_9GAMM</name>
<feature type="region of interest" description="Disordered" evidence="6">
    <location>
        <begin position="931"/>
        <end position="1004"/>
    </location>
</feature>
<protein>
    <submittedName>
        <fullName evidence="8">Protein kinase</fullName>
    </submittedName>
</protein>
<dbReference type="PROSITE" id="PS00107">
    <property type="entry name" value="PROTEIN_KINASE_ATP"/>
    <property type="match status" value="1"/>
</dbReference>
<reference evidence="9" key="1">
    <citation type="journal article" date="2019" name="Int. J. Syst. Evol. Microbiol.">
        <title>The Global Catalogue of Microorganisms (GCM) 10K type strain sequencing project: providing services to taxonomists for standard genome sequencing and annotation.</title>
        <authorList>
            <consortium name="The Broad Institute Genomics Platform"/>
            <consortium name="The Broad Institute Genome Sequencing Center for Infectious Disease"/>
            <person name="Wu L."/>
            <person name="Ma J."/>
        </authorList>
    </citation>
    <scope>NUCLEOTIDE SEQUENCE [LARGE SCALE GENOMIC DNA]</scope>
    <source>
        <strain evidence="9">KCTC 42875</strain>
    </source>
</reference>
<evidence type="ECO:0000313" key="8">
    <source>
        <dbReference type="EMBL" id="MFC3550056.1"/>
    </source>
</evidence>
<dbReference type="Proteomes" id="UP001595740">
    <property type="component" value="Unassembled WGS sequence"/>
</dbReference>
<evidence type="ECO:0000259" key="7">
    <source>
        <dbReference type="PROSITE" id="PS50011"/>
    </source>
</evidence>
<dbReference type="RefSeq" id="WP_386757516.1">
    <property type="nucleotide sequence ID" value="NZ_JBHRXK010000001.1"/>
</dbReference>
<gene>
    <name evidence="8" type="ORF">ACFOLC_03415</name>
</gene>
<dbReference type="Gene3D" id="1.10.510.10">
    <property type="entry name" value="Transferase(Phosphotransferase) domain 1"/>
    <property type="match status" value="1"/>
</dbReference>
<dbReference type="InterPro" id="IPR042095">
    <property type="entry name" value="SUMF_sf"/>
</dbReference>
<dbReference type="InterPro" id="IPR000719">
    <property type="entry name" value="Prot_kinase_dom"/>
</dbReference>
<dbReference type="SUPFAM" id="SSF56436">
    <property type="entry name" value="C-type lectin-like"/>
    <property type="match status" value="1"/>
</dbReference>
<feature type="compositionally biased region" description="Low complexity" evidence="6">
    <location>
        <begin position="942"/>
        <end position="963"/>
    </location>
</feature>
<evidence type="ECO:0000256" key="5">
    <source>
        <dbReference type="PROSITE-ProRule" id="PRU10141"/>
    </source>
</evidence>
<dbReference type="Pfam" id="PF00069">
    <property type="entry name" value="Pkinase"/>
    <property type="match status" value="1"/>
</dbReference>
<dbReference type="InterPro" id="IPR017441">
    <property type="entry name" value="Protein_kinase_ATP_BS"/>
</dbReference>
<dbReference type="Gene3D" id="3.90.1580.10">
    <property type="entry name" value="paralog of FGE (formylglycine-generating enzyme)"/>
    <property type="match status" value="1"/>
</dbReference>
<dbReference type="GO" id="GO:0016301">
    <property type="term" value="F:kinase activity"/>
    <property type="evidence" value="ECO:0007669"/>
    <property type="project" value="UniProtKB-KW"/>
</dbReference>
<keyword evidence="9" id="KW-1185">Reference proteome</keyword>
<evidence type="ECO:0000313" key="9">
    <source>
        <dbReference type="Proteomes" id="UP001595740"/>
    </source>
</evidence>
<dbReference type="InterPro" id="IPR011009">
    <property type="entry name" value="Kinase-like_dom_sf"/>
</dbReference>
<keyword evidence="4 5" id="KW-0067">ATP-binding</keyword>
<feature type="compositionally biased region" description="Polar residues" evidence="6">
    <location>
        <begin position="964"/>
        <end position="979"/>
    </location>
</feature>
<feature type="binding site" evidence="5">
    <location>
        <position position="199"/>
    </location>
    <ligand>
        <name>ATP</name>
        <dbReference type="ChEBI" id="CHEBI:30616"/>
    </ligand>
</feature>
<dbReference type="EMBL" id="JBHRXK010000001">
    <property type="protein sequence ID" value="MFC3550056.1"/>
    <property type="molecule type" value="Genomic_DNA"/>
</dbReference>
<dbReference type="InterPro" id="IPR005532">
    <property type="entry name" value="SUMF_dom"/>
</dbReference>
<dbReference type="Gene3D" id="3.30.200.20">
    <property type="entry name" value="Phosphorylase Kinase, domain 1"/>
    <property type="match status" value="1"/>
</dbReference>
<proteinExistence type="predicted"/>
<dbReference type="PROSITE" id="PS00108">
    <property type="entry name" value="PROTEIN_KINASE_ST"/>
    <property type="match status" value="1"/>
</dbReference>
<keyword evidence="3 8" id="KW-0418">Kinase</keyword>
<dbReference type="PANTHER" id="PTHR43289">
    <property type="entry name" value="MITOGEN-ACTIVATED PROTEIN KINASE KINASE KINASE 20-RELATED"/>
    <property type="match status" value="1"/>
</dbReference>
<evidence type="ECO:0000256" key="1">
    <source>
        <dbReference type="ARBA" id="ARBA00022679"/>
    </source>
</evidence>
<dbReference type="SUPFAM" id="SSF56112">
    <property type="entry name" value="Protein kinase-like (PK-like)"/>
    <property type="match status" value="1"/>
</dbReference>
<feature type="domain" description="Protein kinase" evidence="7">
    <location>
        <begin position="164"/>
        <end position="443"/>
    </location>
</feature>